<evidence type="ECO:0000256" key="1">
    <source>
        <dbReference type="SAM" id="MobiDB-lite"/>
    </source>
</evidence>
<reference evidence="2 4" key="1">
    <citation type="submission" date="2024-01" db="EMBL/GenBank/DDBJ databases">
        <title>The genomes of 5 underutilized Papilionoideae crops provide insights into root nodulation and disease resistanc.</title>
        <authorList>
            <person name="Jiang F."/>
        </authorList>
    </citation>
    <scope>NUCLEOTIDE SEQUENCE [LARGE SCALE GENOMIC DNA]</scope>
    <source>
        <strain evidence="2">LVBAO_FW01</strain>
        <tissue evidence="2">Leaves</tissue>
    </source>
</reference>
<proteinExistence type="predicted"/>
<dbReference type="AlphaFoldDB" id="A0AAN9JDB3"/>
<feature type="compositionally biased region" description="Basic and acidic residues" evidence="1">
    <location>
        <begin position="18"/>
        <end position="35"/>
    </location>
</feature>
<dbReference type="EMBL" id="JAYMYQ010000084">
    <property type="protein sequence ID" value="KAK7296144.1"/>
    <property type="molecule type" value="Genomic_DNA"/>
</dbReference>
<organism evidence="2 4">
    <name type="scientific">Canavalia gladiata</name>
    <name type="common">Sword bean</name>
    <name type="synonym">Dolichos gladiatus</name>
    <dbReference type="NCBI Taxonomy" id="3824"/>
    <lineage>
        <taxon>Eukaryota</taxon>
        <taxon>Viridiplantae</taxon>
        <taxon>Streptophyta</taxon>
        <taxon>Embryophyta</taxon>
        <taxon>Tracheophyta</taxon>
        <taxon>Spermatophyta</taxon>
        <taxon>Magnoliopsida</taxon>
        <taxon>eudicotyledons</taxon>
        <taxon>Gunneridae</taxon>
        <taxon>Pentapetalae</taxon>
        <taxon>rosids</taxon>
        <taxon>fabids</taxon>
        <taxon>Fabales</taxon>
        <taxon>Fabaceae</taxon>
        <taxon>Papilionoideae</taxon>
        <taxon>50 kb inversion clade</taxon>
        <taxon>NPAAA clade</taxon>
        <taxon>indigoferoid/millettioid clade</taxon>
        <taxon>Phaseoleae</taxon>
        <taxon>Canavalia</taxon>
    </lineage>
</organism>
<dbReference type="PANTHER" id="PTHR48185">
    <property type="entry name" value="BNACNNG12700D PROTEIN"/>
    <property type="match status" value="1"/>
</dbReference>
<feature type="compositionally biased region" description="Polar residues" evidence="1">
    <location>
        <begin position="1"/>
        <end position="11"/>
    </location>
</feature>
<feature type="region of interest" description="Disordered" evidence="1">
    <location>
        <begin position="1"/>
        <end position="41"/>
    </location>
</feature>
<dbReference type="PANTHER" id="PTHR48185:SF1">
    <property type="entry name" value="NADH:QUINONE OXIDOREDUCTASE_MRP ANTIPORTER MEMBRANE SUBUNIT DOMAIN-CONTAINING PROTEIN"/>
    <property type="match status" value="1"/>
</dbReference>
<evidence type="ECO:0000313" key="2">
    <source>
        <dbReference type="EMBL" id="KAK7296144.1"/>
    </source>
</evidence>
<sequence>MNQMSSSLDSHWSNRRNGPRDNKRTPEEQEKELYDKSPYPTHPIYLVYGKHQGFSKASSPVSAESIDSPGTSLPQLGTFKEGALRSAAQMVSYEVSIGLILIVRLVSAFGSAKAIARMFP</sequence>
<accession>A0AAN9JDB3</accession>
<evidence type="ECO:0000313" key="4">
    <source>
        <dbReference type="Proteomes" id="UP001367508"/>
    </source>
</evidence>
<dbReference type="EMBL" id="JAYMYQ010000056">
    <property type="protein sequence ID" value="KAK7296967.1"/>
    <property type="molecule type" value="Genomic_DNA"/>
</dbReference>
<evidence type="ECO:0000313" key="3">
    <source>
        <dbReference type="EMBL" id="KAK7296967.1"/>
    </source>
</evidence>
<dbReference type="Proteomes" id="UP001367508">
    <property type="component" value="Unassembled WGS sequence"/>
</dbReference>
<protein>
    <submittedName>
        <fullName evidence="2">Uncharacterized protein</fullName>
    </submittedName>
</protein>
<keyword evidence="4" id="KW-1185">Reference proteome</keyword>
<comment type="caution">
    <text evidence="2">The sequence shown here is derived from an EMBL/GenBank/DDBJ whole genome shotgun (WGS) entry which is preliminary data.</text>
</comment>
<gene>
    <name evidence="3" type="ORF">VNO77_49288</name>
    <name evidence="2" type="ORF">VNO77_50737</name>
</gene>
<name>A0AAN9JDB3_CANGL</name>